<dbReference type="InterPro" id="IPR027417">
    <property type="entry name" value="P-loop_NTPase"/>
</dbReference>
<dbReference type="OrthoDB" id="174527at2"/>
<dbReference type="SUPFAM" id="SSF52540">
    <property type="entry name" value="P-loop containing nucleoside triphosphate hydrolases"/>
    <property type="match status" value="1"/>
</dbReference>
<dbReference type="Gene3D" id="3.40.50.300">
    <property type="entry name" value="P-loop containing nucleotide triphosphate hydrolases"/>
    <property type="match status" value="1"/>
</dbReference>
<organism evidence="1 2">
    <name type="scientific">Ereboglobus luteus</name>
    <dbReference type="NCBI Taxonomy" id="1796921"/>
    <lineage>
        <taxon>Bacteria</taxon>
        <taxon>Pseudomonadati</taxon>
        <taxon>Verrucomicrobiota</taxon>
        <taxon>Opitutia</taxon>
        <taxon>Opitutales</taxon>
        <taxon>Opitutaceae</taxon>
        <taxon>Ereboglobus</taxon>
    </lineage>
</organism>
<protein>
    <submittedName>
        <fullName evidence="1">Uncharacterized protein</fullName>
    </submittedName>
</protein>
<dbReference type="Gene3D" id="1.10.8.730">
    <property type="match status" value="1"/>
</dbReference>
<dbReference type="KEGG" id="elut:CKA38_10010"/>
<keyword evidence="2" id="KW-1185">Reference proteome</keyword>
<accession>A0A2U8E4T6</accession>
<evidence type="ECO:0000313" key="2">
    <source>
        <dbReference type="Proteomes" id="UP000244896"/>
    </source>
</evidence>
<dbReference type="Proteomes" id="UP000244896">
    <property type="component" value="Chromosome"/>
</dbReference>
<name>A0A2U8E4T6_9BACT</name>
<evidence type="ECO:0000313" key="1">
    <source>
        <dbReference type="EMBL" id="AWI09532.1"/>
    </source>
</evidence>
<gene>
    <name evidence="1" type="ORF">CKA38_10010</name>
</gene>
<sequence>MKTAAPNGHFIEGMILYGSLEKGGIASKGFLLQPPDLRGGTITQLNAYQDKIRSLLAALGDGMRAQLQWTCNCDYRQELTRYHRETERVANAHIKRVRTERFERYWRRMHARDLRREQLVLFVSTRIYTTTPTTATRDNLAAYYAKLLAQLRTRFDELTSSLRTLFGSDTTVTPMDDLAHFTYYSKFLNPSLADAFDIDFAARFSPRQTIQENCWCSDGVNISKPAGFYFDGLYHTVFTFKRWPSRTYPGIVLRLTALPFLDYQITVNLEPLPTKNEVEKEERSIERLRGEYKSTERHSLLVAIGKKERKVESLSTGFIRPFSTTYIIRVWDETEQALSAKCAAVKNAINNLSGAQYYECALPSTAKKLFFASWPGWTHSSYRHRNLYAEDSYFADLLPFSSTFTGHLAEAEAIYDGAQQGNLVGLRTFIGNPPTPQHAVLLGATGAGKSVHMCDLLEQTAAYYDYTVIIEEGLSYGKFTEAMGASPIILHPDGDLTINYLDTRKLPLNQLQTATAVALVSRMIGEAADEETQQIRQAILGQYISQLYQDCFEDWSKRHSALIPQIQRMACAAHKWKRAKMPHGTTDLESYTELRDLLARDDDEAQLFIAKIPESDITAFLQNPQTERSVMAMAHAWYEPGDYPQHASLVELMQFSRFPEHKKETIDHIATLLAAWCAHGQYGRLFDGQSNISLTGEVAHFELGYIPEQAIELKTAAGLLINGFSRQHIISLPRAQRKRILYEELARFLDVPGGEKVVAESYAQLRKFSCWTASIVQQYSRFKDTRIRPVVIGNSKQFFLMRQFDRSDIADIARDISLPENVCEAIQNYPMPEQQPEGKKFSSICFFTPVTDPPLCGTVRNIQAPKKS</sequence>
<dbReference type="RefSeq" id="WP_108825342.1">
    <property type="nucleotide sequence ID" value="NZ_CP023004.1"/>
</dbReference>
<dbReference type="EMBL" id="CP023004">
    <property type="protein sequence ID" value="AWI09532.1"/>
    <property type="molecule type" value="Genomic_DNA"/>
</dbReference>
<dbReference type="AlphaFoldDB" id="A0A2U8E4T6"/>
<reference evidence="1 2" key="1">
    <citation type="journal article" date="2018" name="Syst. Appl. Microbiol.">
        <title>Ereboglobus luteus gen. nov. sp. nov. from cockroach guts, and new insights into the oxygen relationship of the genera Opitutus and Didymococcus (Verrucomicrobia: Opitutaceae).</title>
        <authorList>
            <person name="Tegtmeier D."/>
            <person name="Belitz A."/>
            <person name="Radek R."/>
            <person name="Heimerl T."/>
            <person name="Brune A."/>
        </authorList>
    </citation>
    <scope>NUCLEOTIDE SEQUENCE [LARGE SCALE GENOMIC DNA]</scope>
    <source>
        <strain evidence="1 2">Ho45</strain>
    </source>
</reference>
<proteinExistence type="predicted"/>